<dbReference type="EMBL" id="CAJVPT010066432">
    <property type="protein sequence ID" value="CAG8773391.1"/>
    <property type="molecule type" value="Genomic_DNA"/>
</dbReference>
<name>A0ACA9R1T4_9GLOM</name>
<reference evidence="1" key="1">
    <citation type="submission" date="2021-06" db="EMBL/GenBank/DDBJ databases">
        <authorList>
            <person name="Kallberg Y."/>
            <person name="Tangrot J."/>
            <person name="Rosling A."/>
        </authorList>
    </citation>
    <scope>NUCLEOTIDE SEQUENCE</scope>
    <source>
        <strain evidence="1">CL356</strain>
    </source>
</reference>
<organism evidence="1 2">
    <name type="scientific">Acaulospora colombiana</name>
    <dbReference type="NCBI Taxonomy" id="27376"/>
    <lineage>
        <taxon>Eukaryota</taxon>
        <taxon>Fungi</taxon>
        <taxon>Fungi incertae sedis</taxon>
        <taxon>Mucoromycota</taxon>
        <taxon>Glomeromycotina</taxon>
        <taxon>Glomeromycetes</taxon>
        <taxon>Diversisporales</taxon>
        <taxon>Acaulosporaceae</taxon>
        <taxon>Acaulospora</taxon>
    </lineage>
</organism>
<gene>
    <name evidence="1" type="ORF">ACOLOM_LOCUS13942</name>
</gene>
<sequence length="87" mass="9742">MTSGHPIWVYERGPECTHIDISLAAFVIQISKKGGICGFFSSFDPRTVTSECRASDIFESIAGWRILYDATFKSQKSHLNIRGVFLV</sequence>
<evidence type="ECO:0000313" key="2">
    <source>
        <dbReference type="Proteomes" id="UP000789525"/>
    </source>
</evidence>
<dbReference type="Proteomes" id="UP000789525">
    <property type="component" value="Unassembled WGS sequence"/>
</dbReference>
<proteinExistence type="predicted"/>
<accession>A0ACA9R1T4</accession>
<protein>
    <submittedName>
        <fullName evidence="1">4716_t:CDS:1</fullName>
    </submittedName>
</protein>
<comment type="caution">
    <text evidence="1">The sequence shown here is derived from an EMBL/GenBank/DDBJ whole genome shotgun (WGS) entry which is preliminary data.</text>
</comment>
<keyword evidence="2" id="KW-1185">Reference proteome</keyword>
<evidence type="ECO:0000313" key="1">
    <source>
        <dbReference type="EMBL" id="CAG8773391.1"/>
    </source>
</evidence>
<feature type="non-terminal residue" evidence="1">
    <location>
        <position position="87"/>
    </location>
</feature>